<evidence type="ECO:0000313" key="3">
    <source>
        <dbReference type="EMBL" id="VDL97816.1"/>
    </source>
</evidence>
<sequence length="284" mass="30859">MARVTDNGAASEGFAVTNGVKQGCILAPTLLSLIFSAMLMDAYRNERPGSTSPTGGMADTSINGGRTPSRILHLPGQQLLPKHKNRLLVRSPDRQGQPSLKQLQINPENWEDLTLNRSAWRRTLKTGSVIYEANRIANAKTKVTSAPNQNCQCPSPSNMPPLSTYLPRANRPGRTPSDAMQQQSDNFNFCVNSCQLSFGAPTVTSGTDSSTPTIVRITSQCSSPATFTTSTTTTSDGDLVLTCRYCDRKFTARIGLADHLRIHRIETGEPVPGAPTHSRDRHVH</sequence>
<reference evidence="5" key="1">
    <citation type="submission" date="2016-06" db="UniProtKB">
        <authorList>
            <consortium name="WormBaseParasite"/>
        </authorList>
    </citation>
    <scope>IDENTIFICATION</scope>
</reference>
<keyword evidence="1" id="KW-0479">Metal-binding</keyword>
<dbReference type="PROSITE" id="PS50157">
    <property type="entry name" value="ZINC_FINGER_C2H2_2"/>
    <property type="match status" value="1"/>
</dbReference>
<dbReference type="WBParaSite" id="SSLN_0001186601-mRNA-1">
    <property type="protein sequence ID" value="SSLN_0001186601-mRNA-1"/>
    <property type="gene ID" value="SSLN_0001186601"/>
</dbReference>
<reference evidence="3 4" key="2">
    <citation type="submission" date="2018-11" db="EMBL/GenBank/DDBJ databases">
        <authorList>
            <consortium name="Pathogen Informatics"/>
        </authorList>
    </citation>
    <scope>NUCLEOTIDE SEQUENCE [LARGE SCALE GENOMIC DNA]</scope>
    <source>
        <strain evidence="3 4">NST_G2</strain>
    </source>
</reference>
<gene>
    <name evidence="3" type="ORF">SSLN_LOCUS11431</name>
</gene>
<keyword evidence="1" id="KW-0863">Zinc-finger</keyword>
<evidence type="ECO:0000313" key="4">
    <source>
        <dbReference type="Proteomes" id="UP000275846"/>
    </source>
</evidence>
<dbReference type="OrthoDB" id="6326277at2759"/>
<evidence type="ECO:0000256" key="1">
    <source>
        <dbReference type="PROSITE-ProRule" id="PRU00042"/>
    </source>
</evidence>
<keyword evidence="4" id="KW-1185">Reference proteome</keyword>
<dbReference type="EMBL" id="UYSU01036521">
    <property type="protein sequence ID" value="VDL97816.1"/>
    <property type="molecule type" value="Genomic_DNA"/>
</dbReference>
<evidence type="ECO:0000259" key="2">
    <source>
        <dbReference type="PROSITE" id="PS50157"/>
    </source>
</evidence>
<dbReference type="InterPro" id="IPR013087">
    <property type="entry name" value="Znf_C2H2_type"/>
</dbReference>
<name>A0A183T4N0_SCHSO</name>
<dbReference type="GO" id="GO:0008270">
    <property type="term" value="F:zinc ion binding"/>
    <property type="evidence" value="ECO:0007669"/>
    <property type="project" value="UniProtKB-KW"/>
</dbReference>
<feature type="domain" description="C2H2-type" evidence="2">
    <location>
        <begin position="241"/>
        <end position="268"/>
    </location>
</feature>
<proteinExistence type="predicted"/>
<dbReference type="PROSITE" id="PS00028">
    <property type="entry name" value="ZINC_FINGER_C2H2_1"/>
    <property type="match status" value="1"/>
</dbReference>
<accession>A0A183T4N0</accession>
<evidence type="ECO:0000313" key="5">
    <source>
        <dbReference type="WBParaSite" id="SSLN_0001186601-mRNA-1"/>
    </source>
</evidence>
<organism evidence="5">
    <name type="scientific">Schistocephalus solidus</name>
    <name type="common">Tapeworm</name>
    <dbReference type="NCBI Taxonomy" id="70667"/>
    <lineage>
        <taxon>Eukaryota</taxon>
        <taxon>Metazoa</taxon>
        <taxon>Spiralia</taxon>
        <taxon>Lophotrochozoa</taxon>
        <taxon>Platyhelminthes</taxon>
        <taxon>Cestoda</taxon>
        <taxon>Eucestoda</taxon>
        <taxon>Diphyllobothriidea</taxon>
        <taxon>Diphyllobothriidae</taxon>
        <taxon>Schistocephalus</taxon>
    </lineage>
</organism>
<keyword evidence="1" id="KW-0862">Zinc</keyword>
<dbReference type="AlphaFoldDB" id="A0A183T4N0"/>
<dbReference type="Proteomes" id="UP000275846">
    <property type="component" value="Unassembled WGS sequence"/>
</dbReference>
<protein>
    <submittedName>
        <fullName evidence="5">C2H2-type domain-containing protein</fullName>
    </submittedName>
</protein>